<evidence type="ECO:0000313" key="1">
    <source>
        <dbReference type="EMBL" id="KNY26651.1"/>
    </source>
</evidence>
<keyword evidence="2" id="KW-1185">Reference proteome</keyword>
<comment type="caution">
    <text evidence="1">The sequence shown here is derived from an EMBL/GenBank/DDBJ whole genome shotgun (WGS) entry which is preliminary data.</text>
</comment>
<dbReference type="Proteomes" id="UP000036923">
    <property type="component" value="Unassembled WGS sequence"/>
</dbReference>
<dbReference type="OrthoDB" id="1736584at2"/>
<accession>A0A0L6JLE7</accession>
<name>A0A0L6JLE7_9FIRM</name>
<gene>
    <name evidence="1" type="ORF">Bccel_1916</name>
</gene>
<dbReference type="RefSeq" id="WP_036938128.1">
    <property type="nucleotide sequence ID" value="NZ_LGTC01000001.1"/>
</dbReference>
<proteinExistence type="predicted"/>
<reference evidence="2" key="1">
    <citation type="submission" date="2015-07" db="EMBL/GenBank/DDBJ databases">
        <title>Near-Complete Genome Sequence of the Cellulolytic Bacterium Bacteroides (Pseudobacteroides) cellulosolvens ATCC 35603.</title>
        <authorList>
            <person name="Dassa B."/>
            <person name="Utturkar S.M."/>
            <person name="Klingeman D.M."/>
            <person name="Hurt R.A."/>
            <person name="Keller M."/>
            <person name="Xu J."/>
            <person name="Reddy Y.H.K."/>
            <person name="Borovok I."/>
            <person name="Grinberg I.R."/>
            <person name="Lamed R."/>
            <person name="Zhivin O."/>
            <person name="Bayer E.A."/>
            <person name="Brown S.D."/>
        </authorList>
    </citation>
    <scope>NUCLEOTIDE SEQUENCE [LARGE SCALE GENOMIC DNA]</scope>
    <source>
        <strain evidence="2">DSM 2933</strain>
    </source>
</reference>
<evidence type="ECO:0000313" key="2">
    <source>
        <dbReference type="Proteomes" id="UP000036923"/>
    </source>
</evidence>
<dbReference type="EMBL" id="LGTC01000001">
    <property type="protein sequence ID" value="KNY26651.1"/>
    <property type="molecule type" value="Genomic_DNA"/>
</dbReference>
<dbReference type="AlphaFoldDB" id="A0A0L6JLE7"/>
<protein>
    <submittedName>
        <fullName evidence="1">Uncharacterized protein</fullName>
    </submittedName>
</protein>
<sequence length="90" mass="9865">MTGYPLDPNSNQISMVPLIEPCGKYASNYPSSYPDKLAGETPHSCMGNQITARVKGKFGPKSSAKLKEVIMSVKVSRIQKYDVGKIIFLI</sequence>
<organism evidence="1 2">
    <name type="scientific">Pseudobacteroides cellulosolvens ATCC 35603 = DSM 2933</name>
    <dbReference type="NCBI Taxonomy" id="398512"/>
    <lineage>
        <taxon>Bacteria</taxon>
        <taxon>Bacillati</taxon>
        <taxon>Bacillota</taxon>
        <taxon>Clostridia</taxon>
        <taxon>Eubacteriales</taxon>
        <taxon>Oscillospiraceae</taxon>
        <taxon>Pseudobacteroides</taxon>
    </lineage>
</organism>
<dbReference type="STRING" id="398512.Bccel_1916"/>